<name>A0A1B6P6N4_SORBI</name>
<dbReference type="AlphaFoldDB" id="A0A1B6P6N4"/>
<dbReference type="OMA" id="HTGSRCN"/>
<evidence type="ECO:0000256" key="1">
    <source>
        <dbReference type="ARBA" id="ARBA00005510"/>
    </source>
</evidence>
<protein>
    <recommendedName>
        <fullName evidence="7">BHLH domain-containing protein</fullName>
    </recommendedName>
</protein>
<reference evidence="5 6" key="1">
    <citation type="journal article" date="2009" name="Nature">
        <title>The Sorghum bicolor genome and the diversification of grasses.</title>
        <authorList>
            <person name="Paterson A.H."/>
            <person name="Bowers J.E."/>
            <person name="Bruggmann R."/>
            <person name="Dubchak I."/>
            <person name="Grimwood J."/>
            <person name="Gundlach H."/>
            <person name="Haberer G."/>
            <person name="Hellsten U."/>
            <person name="Mitros T."/>
            <person name="Poliakov A."/>
            <person name="Schmutz J."/>
            <person name="Spannagl M."/>
            <person name="Tang H."/>
            <person name="Wang X."/>
            <person name="Wicker T."/>
            <person name="Bharti A.K."/>
            <person name="Chapman J."/>
            <person name="Feltus F.A."/>
            <person name="Gowik U."/>
            <person name="Grigoriev I.V."/>
            <person name="Lyons E."/>
            <person name="Maher C.A."/>
            <person name="Martis M."/>
            <person name="Narechania A."/>
            <person name="Otillar R.P."/>
            <person name="Penning B.W."/>
            <person name="Salamov A.A."/>
            <person name="Wang Y."/>
            <person name="Zhang L."/>
            <person name="Carpita N.C."/>
            <person name="Freeling M."/>
            <person name="Gingle A.R."/>
            <person name="Hash C.T."/>
            <person name="Keller B."/>
            <person name="Klein P."/>
            <person name="Kresovich S."/>
            <person name="McCann M.C."/>
            <person name="Ming R."/>
            <person name="Peterson D.G."/>
            <person name="Mehboob-ur-Rahman"/>
            <person name="Ware D."/>
            <person name="Westhoff P."/>
            <person name="Mayer K.F."/>
            <person name="Messing J."/>
            <person name="Rokhsar D.S."/>
        </authorList>
    </citation>
    <scope>NUCLEOTIDE SEQUENCE [LARGE SCALE GENOMIC DNA]</scope>
    <source>
        <strain evidence="6">cv. BTx623</strain>
    </source>
</reference>
<keyword evidence="3" id="KW-0804">Transcription</keyword>
<feature type="compositionally biased region" description="Basic and acidic residues" evidence="4">
    <location>
        <begin position="45"/>
        <end position="56"/>
    </location>
</feature>
<evidence type="ECO:0000313" key="5">
    <source>
        <dbReference type="EMBL" id="KXG21369.1"/>
    </source>
</evidence>
<evidence type="ECO:0000256" key="2">
    <source>
        <dbReference type="ARBA" id="ARBA00023015"/>
    </source>
</evidence>
<dbReference type="Gramene" id="KXG21369">
    <property type="protein sequence ID" value="KXG21369"/>
    <property type="gene ID" value="SORBI_3009G052800"/>
</dbReference>
<feature type="compositionally biased region" description="Low complexity" evidence="4">
    <location>
        <begin position="23"/>
        <end position="39"/>
    </location>
</feature>
<dbReference type="InterPro" id="IPR044660">
    <property type="entry name" value="IBH1-like"/>
</dbReference>
<dbReference type="SUPFAM" id="SSF47459">
    <property type="entry name" value="HLH, helix-loop-helix DNA-binding domain"/>
    <property type="match status" value="1"/>
</dbReference>
<evidence type="ECO:0000256" key="4">
    <source>
        <dbReference type="SAM" id="MobiDB-lite"/>
    </source>
</evidence>
<organism evidence="5 6">
    <name type="scientific">Sorghum bicolor</name>
    <name type="common">Sorghum</name>
    <name type="synonym">Sorghum vulgare</name>
    <dbReference type="NCBI Taxonomy" id="4558"/>
    <lineage>
        <taxon>Eukaryota</taxon>
        <taxon>Viridiplantae</taxon>
        <taxon>Streptophyta</taxon>
        <taxon>Embryophyta</taxon>
        <taxon>Tracheophyta</taxon>
        <taxon>Spermatophyta</taxon>
        <taxon>Magnoliopsida</taxon>
        <taxon>Liliopsida</taxon>
        <taxon>Poales</taxon>
        <taxon>Poaceae</taxon>
        <taxon>PACMAD clade</taxon>
        <taxon>Panicoideae</taxon>
        <taxon>Andropogonodae</taxon>
        <taxon>Andropogoneae</taxon>
        <taxon>Sorghinae</taxon>
        <taxon>Sorghum</taxon>
    </lineage>
</organism>
<reference evidence="6" key="2">
    <citation type="journal article" date="2018" name="Plant J.">
        <title>The Sorghum bicolor reference genome: improved assembly, gene annotations, a transcriptome atlas, and signatures of genome organization.</title>
        <authorList>
            <person name="McCormick R.F."/>
            <person name="Truong S.K."/>
            <person name="Sreedasyam A."/>
            <person name="Jenkins J."/>
            <person name="Shu S."/>
            <person name="Sims D."/>
            <person name="Kennedy M."/>
            <person name="Amirebrahimi M."/>
            <person name="Weers B.D."/>
            <person name="McKinley B."/>
            <person name="Mattison A."/>
            <person name="Morishige D.T."/>
            <person name="Grimwood J."/>
            <person name="Schmutz J."/>
            <person name="Mullet J.E."/>
        </authorList>
    </citation>
    <scope>NUCLEOTIDE SEQUENCE [LARGE SCALE GENOMIC DNA]</scope>
    <source>
        <strain evidence="6">cv. BTx623</strain>
    </source>
</reference>
<keyword evidence="6" id="KW-1185">Reference proteome</keyword>
<gene>
    <name evidence="5" type="ORF">SORBI_3009G052800</name>
</gene>
<sequence length="128" mass="13712">MGAHTGSRGCSPSTSTARRRTRPPVASSAAMAAARRPSPTTKPTMSKDVDAAEGKARVKACSRRRDMEVRKKMEVLRRLVPSSSGGGDGDGDEVDELLLLRAAGYIAQLQAQVTVMQFMVDVLEDAKH</sequence>
<accession>A0A1B6P6N4</accession>
<dbReference type="PANTHER" id="PTHR33124">
    <property type="entry name" value="TRANSCRIPTION FACTOR IBH1-LIKE 1"/>
    <property type="match status" value="1"/>
</dbReference>
<proteinExistence type="inferred from homology"/>
<dbReference type="InParanoid" id="A0A1B6P6N4"/>
<evidence type="ECO:0008006" key="7">
    <source>
        <dbReference type="Google" id="ProtNLM"/>
    </source>
</evidence>
<evidence type="ECO:0000313" key="6">
    <source>
        <dbReference type="Proteomes" id="UP000000768"/>
    </source>
</evidence>
<dbReference type="PANTHER" id="PTHR33124:SF79">
    <property type="entry name" value="OS05G0157400 PROTEIN"/>
    <property type="match status" value="1"/>
</dbReference>
<feature type="region of interest" description="Disordered" evidence="4">
    <location>
        <begin position="1"/>
        <end position="63"/>
    </location>
</feature>
<dbReference type="EMBL" id="CM000768">
    <property type="protein sequence ID" value="KXG21369.1"/>
    <property type="molecule type" value="Genomic_DNA"/>
</dbReference>
<dbReference type="InterPro" id="IPR036638">
    <property type="entry name" value="HLH_DNA-bd_sf"/>
</dbReference>
<dbReference type="GO" id="GO:0006355">
    <property type="term" value="P:regulation of DNA-templated transcription"/>
    <property type="evidence" value="ECO:0007669"/>
    <property type="project" value="InterPro"/>
</dbReference>
<evidence type="ECO:0000256" key="3">
    <source>
        <dbReference type="ARBA" id="ARBA00023163"/>
    </source>
</evidence>
<dbReference type="Proteomes" id="UP000000768">
    <property type="component" value="Chromosome 9"/>
</dbReference>
<comment type="similarity">
    <text evidence="1">Belongs to the bHLH protein family.</text>
</comment>
<dbReference type="eggNOG" id="ENOG502S5A4">
    <property type="taxonomic scope" value="Eukaryota"/>
</dbReference>
<keyword evidence="2" id="KW-0805">Transcription regulation</keyword>
<dbReference type="GO" id="GO:0046983">
    <property type="term" value="F:protein dimerization activity"/>
    <property type="evidence" value="ECO:0007669"/>
    <property type="project" value="InterPro"/>
</dbReference>